<dbReference type="SUPFAM" id="SSF56024">
    <property type="entry name" value="Phospholipase D/nuclease"/>
    <property type="match status" value="1"/>
</dbReference>
<evidence type="ECO:0000256" key="5">
    <source>
        <dbReference type="ARBA" id="ARBA00022989"/>
    </source>
</evidence>
<dbReference type="InterPro" id="IPR001736">
    <property type="entry name" value="PLipase_D/transphosphatidylase"/>
</dbReference>
<keyword evidence="4 7" id="KW-0812">Transmembrane</keyword>
<dbReference type="CDD" id="cd09170">
    <property type="entry name" value="PLDc_Nuc"/>
    <property type="match status" value="1"/>
</dbReference>
<reference evidence="9" key="1">
    <citation type="journal article" date="2022" name="Phytopathology">
        <title>Complete circularized genome resources of seven strains of Xylella fastidiosa subsp. fastidiosa using hybrid assembly reveals unknown plasmids.</title>
        <authorList>
            <person name="Velasco-Amo M.D.P."/>
            <person name="Arias-Giraldo L.F.F."/>
            <person name="Ecija M.R."/>
            <person name="De La Fuente L."/>
            <person name="Marco-Noales E."/>
            <person name="Moralejo E."/>
            <person name="Navas-Cort J.A."/>
            <person name="Landa B.B."/>
        </authorList>
    </citation>
    <scope>NUCLEOTIDE SEQUENCE</scope>
    <source>
        <strain evidence="9">CFBP8073</strain>
    </source>
</reference>
<protein>
    <submittedName>
        <fullName evidence="9">Type IV secretory system conjugative DNA transfer family protein</fullName>
    </submittedName>
</protein>
<keyword evidence="9" id="KW-0614">Plasmid</keyword>
<reference evidence="9" key="2">
    <citation type="submission" date="2022-10" db="EMBL/GenBank/DDBJ databases">
        <authorList>
            <person name="Landa B."/>
            <person name="Arias-Giraldo L.F."/>
            <person name="Roman-Ecija M."/>
            <person name="Velasco-Amo M.P."/>
            <person name="De La Fuente L."/>
            <person name="Marco-Noales E."/>
            <person name="Moralejo E."/>
        </authorList>
    </citation>
    <scope>NUCLEOTIDE SEQUENCE</scope>
    <source>
        <strain evidence="9">CFBP8073</strain>
        <plasmid evidence="9">pXF-P2.CFBP8073</plasmid>
    </source>
</reference>
<dbReference type="InterPro" id="IPR025202">
    <property type="entry name" value="PLD-like_dom"/>
</dbReference>
<dbReference type="RefSeq" id="WP_058564983.1">
    <property type="nucleotide sequence ID" value="NZ_CP109889.1"/>
</dbReference>
<evidence type="ECO:0000256" key="2">
    <source>
        <dbReference type="ARBA" id="ARBA00008806"/>
    </source>
</evidence>
<evidence type="ECO:0000313" key="9">
    <source>
        <dbReference type="EMBL" id="WCF29618.1"/>
    </source>
</evidence>
<feature type="transmembrane region" description="Helical" evidence="7">
    <location>
        <begin position="6"/>
        <end position="27"/>
    </location>
</feature>
<dbReference type="InterPro" id="IPR003688">
    <property type="entry name" value="TraG/VirD4"/>
</dbReference>
<dbReference type="Gene3D" id="3.40.50.300">
    <property type="entry name" value="P-loop containing nucleotide triphosphate hydrolases"/>
    <property type="match status" value="1"/>
</dbReference>
<dbReference type="SUPFAM" id="SSF52540">
    <property type="entry name" value="P-loop containing nucleoside triphosphate hydrolases"/>
    <property type="match status" value="1"/>
</dbReference>
<dbReference type="Pfam" id="PF02534">
    <property type="entry name" value="T4SS-DNA_transf"/>
    <property type="match status" value="1"/>
</dbReference>
<evidence type="ECO:0000256" key="1">
    <source>
        <dbReference type="ARBA" id="ARBA00004651"/>
    </source>
</evidence>
<dbReference type="Gene3D" id="3.30.870.10">
    <property type="entry name" value="Endonuclease Chain A"/>
    <property type="match status" value="1"/>
</dbReference>
<dbReference type="InterPro" id="IPR051539">
    <property type="entry name" value="T4SS-coupling_protein"/>
</dbReference>
<feature type="domain" description="PLD phosphodiesterase" evidence="8">
    <location>
        <begin position="677"/>
        <end position="704"/>
    </location>
</feature>
<evidence type="ECO:0000259" key="8">
    <source>
        <dbReference type="PROSITE" id="PS50035"/>
    </source>
</evidence>
<keyword evidence="3" id="KW-1003">Cell membrane</keyword>
<geneLocation type="plasmid" evidence="9 10">
    <name>pXF-P2.CFBP8073</name>
</geneLocation>
<accession>A0AAJ5UJ83</accession>
<dbReference type="PANTHER" id="PTHR37937:SF1">
    <property type="entry name" value="CONJUGATIVE TRANSFER: DNA TRANSPORT"/>
    <property type="match status" value="1"/>
</dbReference>
<organism evidence="9 10">
    <name type="scientific">Xylella fastidiosa subsp. fastidiosa</name>
    <dbReference type="NCBI Taxonomy" id="644356"/>
    <lineage>
        <taxon>Bacteria</taxon>
        <taxon>Pseudomonadati</taxon>
        <taxon>Pseudomonadota</taxon>
        <taxon>Gammaproteobacteria</taxon>
        <taxon>Lysobacterales</taxon>
        <taxon>Lysobacteraceae</taxon>
        <taxon>Xylella</taxon>
    </lineage>
</organism>
<gene>
    <name evidence="9" type="ORF">OK117_12535</name>
</gene>
<dbReference type="Pfam" id="PF13091">
    <property type="entry name" value="PLDc_2"/>
    <property type="match status" value="1"/>
</dbReference>
<dbReference type="CDD" id="cd01127">
    <property type="entry name" value="TrwB_TraG_TraD_VirD4"/>
    <property type="match status" value="2"/>
</dbReference>
<evidence type="ECO:0000313" key="10">
    <source>
        <dbReference type="Proteomes" id="UP001211513"/>
    </source>
</evidence>
<dbReference type="AlphaFoldDB" id="A0AAJ5UJ83"/>
<feature type="transmembrane region" description="Helical" evidence="7">
    <location>
        <begin position="62"/>
        <end position="86"/>
    </location>
</feature>
<dbReference type="Proteomes" id="UP001211513">
    <property type="component" value="Plasmid pXF-P2.CFBP8073"/>
</dbReference>
<keyword evidence="5 7" id="KW-1133">Transmembrane helix</keyword>
<keyword evidence="6 7" id="KW-0472">Membrane</keyword>
<evidence type="ECO:0000256" key="7">
    <source>
        <dbReference type="SAM" id="Phobius"/>
    </source>
</evidence>
<dbReference type="GO" id="GO:0003824">
    <property type="term" value="F:catalytic activity"/>
    <property type="evidence" value="ECO:0007669"/>
    <property type="project" value="InterPro"/>
</dbReference>
<dbReference type="EMBL" id="CP109889">
    <property type="protein sequence ID" value="WCF29618.1"/>
    <property type="molecule type" value="Genomic_DNA"/>
</dbReference>
<dbReference type="GO" id="GO:0006793">
    <property type="term" value="P:phosphorus metabolic process"/>
    <property type="evidence" value="ECO:0007669"/>
    <property type="project" value="UniProtKB-ARBA"/>
</dbReference>
<evidence type="ECO:0000256" key="4">
    <source>
        <dbReference type="ARBA" id="ARBA00022692"/>
    </source>
</evidence>
<comment type="similarity">
    <text evidence="2">Belongs to the VirD4/TraG family.</text>
</comment>
<dbReference type="PANTHER" id="PTHR37937">
    <property type="entry name" value="CONJUGATIVE TRANSFER: DNA TRANSPORT"/>
    <property type="match status" value="1"/>
</dbReference>
<sequence>MSKKKIAIAVLVLLLLAMVSVLVMLYVSSGLLVKYLNLGDLTPHLSLPLDLAKFGTKKEKGFGIIALVVSVGLPVMLFGIIAYAALAPKKRELHGSARFATRRELVKSGLLQSDKPGDQYPSILVGKQDKDFLFFRGQQFMFLAAPTRSGKGVGIVIPNLLHYRDSVVVLDIKGENFEITSGFRAKCGQEVHKFAPDDENFQTACWNPLAYVRNDPRFRISDLMSITNILYPPSDDVWASTAESLFLGLALYIMETSKLHSSFNVATIKKMRVSLGCLKDEDTFMAHVKERQPFEPLSEDCITHLRSFAQTSDKLRNSIGISFDQPLGIFSDPMTAKATASNSFDLRDVRKKRMSIYVMVKPANIDKFGKFLNLFFQQLLVLNMDKLPQDDPSLRYQCLLLLDEFPAMGRIAIIEKASAYMAGYNMRLLLIFQSKSQIKDRKLYDETGAQTMLTNMALQVAYAPRDDDDAKDYSEMIGYMTEKGLSKSRQLGLKSGRSESESDQRRAVLLPQEVKAIGQFKEIISMENMAPALVDKIFWYQEPIFQARANLPHPDVPDQSDLVNTIEPAPPSPTLDFAGAIEEQALPTGATFEVGFSPKRNALEVVMSFVLGAKTELLVAAYSFTSKEIAFALTEAKARGIDVRVVVDHAQNTDDQGGYKAVDYLSSQGIPVFRCENYAAMHHKFMVADGLHVQLGSFNYTSSANLRNAETAVAFRNAPELASLYRTEWLRLSTEPKASVETVMAVDRGLAILKEFGI</sequence>
<dbReference type="InterPro" id="IPR027417">
    <property type="entry name" value="P-loop_NTPase"/>
</dbReference>
<proteinExistence type="inferred from homology"/>
<evidence type="ECO:0000256" key="3">
    <source>
        <dbReference type="ARBA" id="ARBA00022475"/>
    </source>
</evidence>
<name>A0AAJ5UJ83_XYLFS</name>
<dbReference type="SMART" id="SM00155">
    <property type="entry name" value="PLDc"/>
    <property type="match status" value="1"/>
</dbReference>
<dbReference type="PROSITE" id="PS50035">
    <property type="entry name" value="PLD"/>
    <property type="match status" value="1"/>
</dbReference>
<evidence type="ECO:0000256" key="6">
    <source>
        <dbReference type="ARBA" id="ARBA00023136"/>
    </source>
</evidence>
<dbReference type="GO" id="GO:0005886">
    <property type="term" value="C:plasma membrane"/>
    <property type="evidence" value="ECO:0007669"/>
    <property type="project" value="UniProtKB-SubCell"/>
</dbReference>
<comment type="subcellular location">
    <subcellularLocation>
        <location evidence="1">Cell membrane</location>
        <topology evidence="1">Multi-pass membrane protein</topology>
    </subcellularLocation>
</comment>